<feature type="transmembrane region" description="Helical" evidence="5">
    <location>
        <begin position="164"/>
        <end position="186"/>
    </location>
</feature>
<dbReference type="PANTHER" id="PTHR11785:SF531">
    <property type="entry name" value="LARGE NEUTRAL AMINO ACIDS TRANSPORTER SMALL SUBUNIT 1"/>
    <property type="match status" value="1"/>
</dbReference>
<keyword evidence="4 5" id="KW-0472">Membrane</keyword>
<accession>X2APT2</accession>
<reference evidence="7" key="2">
    <citation type="journal article" date="2013" name="Nature">
        <title>Insights into bilaterian evolution from three spiralian genomes.</title>
        <authorList>
            <person name="Simakov O."/>
            <person name="Marletaz F."/>
            <person name="Cho S.J."/>
            <person name="Edsinger-Gonzales E."/>
            <person name="Havlak P."/>
            <person name="Hellsten U."/>
            <person name="Kuo D.H."/>
            <person name="Larsson T."/>
            <person name="Lv J."/>
            <person name="Arendt D."/>
            <person name="Savage R."/>
            <person name="Osoegawa K."/>
            <person name="de Jong P."/>
            <person name="Grimwood J."/>
            <person name="Chapman J.A."/>
            <person name="Shapiro H."/>
            <person name="Aerts A."/>
            <person name="Otillar R.P."/>
            <person name="Terry A.Y."/>
            <person name="Boore J.L."/>
            <person name="Grigoriev I.V."/>
            <person name="Lindberg D.R."/>
            <person name="Seaver E.C."/>
            <person name="Weisblat D.A."/>
            <person name="Putnam N.H."/>
            <person name="Rokhsar D.S."/>
        </authorList>
    </citation>
    <scope>NUCLEOTIDE SEQUENCE</scope>
    <source>
        <strain evidence="7">I ESC-2004</strain>
    </source>
</reference>
<dbReference type="GO" id="GO:0015179">
    <property type="term" value="F:L-amino acid transmembrane transporter activity"/>
    <property type="evidence" value="ECO:0007669"/>
    <property type="project" value="TreeGrafter"/>
</dbReference>
<feature type="transmembrane region" description="Helical" evidence="5">
    <location>
        <begin position="267"/>
        <end position="287"/>
    </location>
</feature>
<name>X2APT2_CAPTE</name>
<protein>
    <recommendedName>
        <fullName evidence="8">Amino acid permease/ SLC12A domain-containing protein</fullName>
    </recommendedName>
</protein>
<evidence type="ECO:0000256" key="5">
    <source>
        <dbReference type="SAM" id="Phobius"/>
    </source>
</evidence>
<comment type="subcellular location">
    <subcellularLocation>
        <location evidence="1">Membrane</location>
        <topology evidence="1">Multi-pass membrane protein</topology>
    </subcellularLocation>
</comment>
<evidence type="ECO:0008006" key="8">
    <source>
        <dbReference type="Google" id="ProtNLM"/>
    </source>
</evidence>
<dbReference type="Gene3D" id="1.20.1740.10">
    <property type="entry name" value="Amino acid/polyamine transporter I"/>
    <property type="match status" value="1"/>
</dbReference>
<keyword evidence="7" id="KW-1185">Reference proteome</keyword>
<keyword evidence="2 5" id="KW-0812">Transmembrane</keyword>
<reference evidence="6" key="3">
    <citation type="submission" date="2015-06" db="UniProtKB">
        <authorList>
            <consortium name="EnsemblMetazoa"/>
        </authorList>
    </citation>
    <scope>IDENTIFICATION</scope>
</reference>
<dbReference type="FunFam" id="1.20.1740.10:FF:000119">
    <property type="entry name" value="Solute carrier family 7 member 7"/>
    <property type="match status" value="1"/>
</dbReference>
<evidence type="ECO:0000313" key="7">
    <source>
        <dbReference type="Proteomes" id="UP000014760"/>
    </source>
</evidence>
<feature type="transmembrane region" description="Helical" evidence="5">
    <location>
        <begin position="207"/>
        <end position="225"/>
    </location>
</feature>
<dbReference type="GO" id="GO:0016020">
    <property type="term" value="C:membrane"/>
    <property type="evidence" value="ECO:0007669"/>
    <property type="project" value="UniProtKB-SubCell"/>
</dbReference>
<dbReference type="EMBL" id="AMQN01021607">
    <property type="status" value="NOT_ANNOTATED_CDS"/>
    <property type="molecule type" value="Genomic_DNA"/>
</dbReference>
<dbReference type="PANTHER" id="PTHR11785">
    <property type="entry name" value="AMINO ACID TRANSPORTER"/>
    <property type="match status" value="1"/>
</dbReference>
<proteinExistence type="predicted"/>
<sequence length="345" mass="38868">MSRKQYISHELIVMSFGVLTVVNAVDVKWATRVQDVFTVAKLLALVLIIITGFVQLGRGKYEHFLSPFENTNADVGSIALAFYQGLFAYNGWNYLNYVIEELQDPYKNLPRASWISISIVTSVYVLTNIAYFTTVSPAEMLASSAVAVTFAERLYGMFWWIMPIFVALSTFGGVNGILFTTARLFFAGSREGHMPEVLSYVQVHRMTPAPAVIFMGMTSLIYLCSTDMYALINYVAFVNWLAVGLAVGALLYFRYTRPDMKRPIKVGLVWPIIYCAFSVFLVIVPLYASPFETGMGCLIIATGIPIYFIFVKWQKKPVAFLRFMNKVNRGIQKALLVVPEENKTQ</sequence>
<organism evidence="6 7">
    <name type="scientific">Capitella teleta</name>
    <name type="common">Polychaete worm</name>
    <dbReference type="NCBI Taxonomy" id="283909"/>
    <lineage>
        <taxon>Eukaryota</taxon>
        <taxon>Metazoa</taxon>
        <taxon>Spiralia</taxon>
        <taxon>Lophotrochozoa</taxon>
        <taxon>Annelida</taxon>
        <taxon>Polychaeta</taxon>
        <taxon>Sedentaria</taxon>
        <taxon>Scolecida</taxon>
        <taxon>Capitellidae</taxon>
        <taxon>Capitella</taxon>
    </lineage>
</organism>
<feature type="transmembrane region" description="Helical" evidence="5">
    <location>
        <begin position="75"/>
        <end position="92"/>
    </location>
</feature>
<dbReference type="HOGENOM" id="CLU_007946_3_5_1"/>
<feature type="transmembrane region" description="Helical" evidence="5">
    <location>
        <begin position="231"/>
        <end position="255"/>
    </location>
</feature>
<dbReference type="OMA" id="IMGMINT"/>
<feature type="transmembrane region" description="Helical" evidence="5">
    <location>
        <begin position="112"/>
        <end position="133"/>
    </location>
</feature>
<dbReference type="Proteomes" id="UP000014760">
    <property type="component" value="Unassembled WGS sequence"/>
</dbReference>
<dbReference type="InterPro" id="IPR050598">
    <property type="entry name" value="AminoAcid_Transporter"/>
</dbReference>
<dbReference type="PIRSF" id="PIRSF006060">
    <property type="entry name" value="AA_transporter"/>
    <property type="match status" value="1"/>
</dbReference>
<dbReference type="AlphaFoldDB" id="X2APT2"/>
<evidence type="ECO:0000256" key="1">
    <source>
        <dbReference type="ARBA" id="ARBA00004141"/>
    </source>
</evidence>
<feature type="transmembrane region" description="Helical" evidence="5">
    <location>
        <begin position="34"/>
        <end position="54"/>
    </location>
</feature>
<evidence type="ECO:0000256" key="2">
    <source>
        <dbReference type="ARBA" id="ARBA00022692"/>
    </source>
</evidence>
<dbReference type="EnsemblMetazoa" id="CapteT219615">
    <property type="protein sequence ID" value="CapteP219615"/>
    <property type="gene ID" value="CapteG219615"/>
</dbReference>
<evidence type="ECO:0000256" key="4">
    <source>
        <dbReference type="ARBA" id="ARBA00023136"/>
    </source>
</evidence>
<feature type="transmembrane region" description="Helical" evidence="5">
    <location>
        <begin position="293"/>
        <end position="313"/>
    </location>
</feature>
<reference evidence="7" key="1">
    <citation type="submission" date="2012-12" db="EMBL/GenBank/DDBJ databases">
        <authorList>
            <person name="Hellsten U."/>
            <person name="Grimwood J."/>
            <person name="Chapman J.A."/>
            <person name="Shapiro H."/>
            <person name="Aerts A."/>
            <person name="Otillar R.P."/>
            <person name="Terry A.Y."/>
            <person name="Boore J.L."/>
            <person name="Simakov O."/>
            <person name="Marletaz F."/>
            <person name="Cho S.-J."/>
            <person name="Edsinger-Gonzales E."/>
            <person name="Havlak P."/>
            <person name="Kuo D.-H."/>
            <person name="Larsson T."/>
            <person name="Lv J."/>
            <person name="Arendt D."/>
            <person name="Savage R."/>
            <person name="Osoegawa K."/>
            <person name="de Jong P."/>
            <person name="Lindberg D.R."/>
            <person name="Seaver E.C."/>
            <person name="Weisblat D.A."/>
            <person name="Putnam N.H."/>
            <person name="Grigoriev I.V."/>
            <person name="Rokhsar D.S."/>
        </authorList>
    </citation>
    <scope>NUCLEOTIDE SEQUENCE</scope>
    <source>
        <strain evidence="7">I ESC-2004</strain>
    </source>
</reference>
<dbReference type="Pfam" id="PF13520">
    <property type="entry name" value="AA_permease_2"/>
    <property type="match status" value="1"/>
</dbReference>
<keyword evidence="3 5" id="KW-1133">Transmembrane helix</keyword>
<dbReference type="InterPro" id="IPR002293">
    <property type="entry name" value="AA/rel_permease1"/>
</dbReference>
<evidence type="ECO:0000313" key="6">
    <source>
        <dbReference type="EnsemblMetazoa" id="CapteP219615"/>
    </source>
</evidence>
<evidence type="ECO:0000256" key="3">
    <source>
        <dbReference type="ARBA" id="ARBA00022989"/>
    </source>
</evidence>
<dbReference type="EMBL" id="AMQN01021606">
    <property type="status" value="NOT_ANNOTATED_CDS"/>
    <property type="molecule type" value="Genomic_DNA"/>
</dbReference>